<dbReference type="AlphaFoldDB" id="A0A949U0X2"/>
<dbReference type="RefSeq" id="WP_218322451.1">
    <property type="nucleotide sequence ID" value="NZ_JAEEGC010000122.1"/>
</dbReference>
<dbReference type="EMBL" id="JAEEGC010000122">
    <property type="protein sequence ID" value="MBV7275401.1"/>
    <property type="molecule type" value="Genomic_DNA"/>
</dbReference>
<evidence type="ECO:0000256" key="3">
    <source>
        <dbReference type="ARBA" id="ARBA00022692"/>
    </source>
</evidence>
<protein>
    <recommendedName>
        <fullName evidence="9">YhhN-like protein</fullName>
    </recommendedName>
</protein>
<keyword evidence="4 6" id="KW-1133">Transmembrane helix</keyword>
<proteinExistence type="inferred from homology"/>
<comment type="subcellular location">
    <subcellularLocation>
        <location evidence="1">Membrane</location>
        <topology evidence="1">Multi-pass membrane protein</topology>
    </subcellularLocation>
</comment>
<dbReference type="Pfam" id="PF07947">
    <property type="entry name" value="YhhN"/>
    <property type="match status" value="1"/>
</dbReference>
<dbReference type="GO" id="GO:0016020">
    <property type="term" value="C:membrane"/>
    <property type="evidence" value="ECO:0007669"/>
    <property type="project" value="UniProtKB-SubCell"/>
</dbReference>
<sequence length="239" mass="27457">MKSTGKSYIIRIILCLEIVIYIVFNYLDVNYWGRNNCPNIIKYIGVLLCLLLAFLIGEDGYSREDTYLLQLALTLTAAADLCLLILNKFILGVFIFCIVQIIYIIRHSGGKIKKKDIYNLIIFILITIFVTTMFIRFIDYKLLLIGSIYAILLLYSVYTAWKTFSRNVYPITNCYLVSMAMTLFLLCDINVGASNIIRQLGISHDNIGMISNFLVWIFYLPSQVLLAISGYKKIKIFNI</sequence>
<dbReference type="InterPro" id="IPR012506">
    <property type="entry name" value="TMEM86B-like"/>
</dbReference>
<reference evidence="7" key="1">
    <citation type="submission" date="2020-12" db="EMBL/GenBank/DDBJ databases">
        <title>Clostridium thailandense sp. nov., a novel acetogenic bacterium isolated from peat land soil in Thailand.</title>
        <authorList>
            <person name="Chaikitkaew S."/>
            <person name="Birkeland N.K."/>
        </authorList>
    </citation>
    <scope>NUCLEOTIDE SEQUENCE</scope>
    <source>
        <strain evidence="7">PL3</strain>
    </source>
</reference>
<comment type="similarity">
    <text evidence="2">Belongs to the TMEM86 family.</text>
</comment>
<accession>A0A949U0X2</accession>
<evidence type="ECO:0000256" key="2">
    <source>
        <dbReference type="ARBA" id="ARBA00007375"/>
    </source>
</evidence>
<keyword evidence="3 6" id="KW-0812">Transmembrane</keyword>
<feature type="transmembrane region" description="Helical" evidence="6">
    <location>
        <begin position="77"/>
        <end position="105"/>
    </location>
</feature>
<feature type="transmembrane region" description="Helical" evidence="6">
    <location>
        <begin position="213"/>
        <end position="231"/>
    </location>
</feature>
<feature type="transmembrane region" description="Helical" evidence="6">
    <location>
        <begin position="6"/>
        <end position="27"/>
    </location>
</feature>
<evidence type="ECO:0000313" key="7">
    <source>
        <dbReference type="EMBL" id="MBV7275401.1"/>
    </source>
</evidence>
<keyword evidence="8" id="KW-1185">Reference proteome</keyword>
<gene>
    <name evidence="7" type="ORF">I6U48_21090</name>
</gene>
<name>A0A949U0X2_9CLOT</name>
<evidence type="ECO:0000313" key="8">
    <source>
        <dbReference type="Proteomes" id="UP000694308"/>
    </source>
</evidence>
<evidence type="ECO:0000256" key="1">
    <source>
        <dbReference type="ARBA" id="ARBA00004141"/>
    </source>
</evidence>
<organism evidence="7 8">
    <name type="scientific">Clostridium thailandense</name>
    <dbReference type="NCBI Taxonomy" id="2794346"/>
    <lineage>
        <taxon>Bacteria</taxon>
        <taxon>Bacillati</taxon>
        <taxon>Bacillota</taxon>
        <taxon>Clostridia</taxon>
        <taxon>Eubacteriales</taxon>
        <taxon>Clostridiaceae</taxon>
        <taxon>Clostridium</taxon>
    </lineage>
</organism>
<feature type="transmembrane region" description="Helical" evidence="6">
    <location>
        <begin position="117"/>
        <end position="137"/>
    </location>
</feature>
<keyword evidence="5 6" id="KW-0472">Membrane</keyword>
<evidence type="ECO:0000256" key="6">
    <source>
        <dbReference type="SAM" id="Phobius"/>
    </source>
</evidence>
<feature type="transmembrane region" description="Helical" evidence="6">
    <location>
        <begin position="173"/>
        <end position="193"/>
    </location>
</feature>
<dbReference type="Proteomes" id="UP000694308">
    <property type="component" value="Unassembled WGS sequence"/>
</dbReference>
<feature type="transmembrane region" description="Helical" evidence="6">
    <location>
        <begin position="143"/>
        <end position="161"/>
    </location>
</feature>
<evidence type="ECO:0008006" key="9">
    <source>
        <dbReference type="Google" id="ProtNLM"/>
    </source>
</evidence>
<evidence type="ECO:0000256" key="4">
    <source>
        <dbReference type="ARBA" id="ARBA00022989"/>
    </source>
</evidence>
<evidence type="ECO:0000256" key="5">
    <source>
        <dbReference type="ARBA" id="ARBA00023136"/>
    </source>
</evidence>
<comment type="caution">
    <text evidence="7">The sequence shown here is derived from an EMBL/GenBank/DDBJ whole genome shotgun (WGS) entry which is preliminary data.</text>
</comment>
<feature type="transmembrane region" description="Helical" evidence="6">
    <location>
        <begin position="39"/>
        <end position="57"/>
    </location>
</feature>